<dbReference type="InterPro" id="IPR036457">
    <property type="entry name" value="PPM-type-like_dom_sf"/>
</dbReference>
<gene>
    <name evidence="6" type="primary">AFG1</name>
    <name evidence="6" type="ORF">HK105_200684</name>
</gene>
<dbReference type="PANTHER" id="PTHR12169">
    <property type="entry name" value="ATPASE N2B"/>
    <property type="match status" value="1"/>
</dbReference>
<keyword evidence="3" id="KW-0067">ATP-binding</keyword>
<dbReference type="SUPFAM" id="SSF81606">
    <property type="entry name" value="PP2C-like"/>
    <property type="match status" value="1"/>
</dbReference>
<dbReference type="InterPro" id="IPR027417">
    <property type="entry name" value="P-loop_NTPase"/>
</dbReference>
<evidence type="ECO:0000256" key="2">
    <source>
        <dbReference type="ARBA" id="ARBA00022741"/>
    </source>
</evidence>
<feature type="compositionally biased region" description="Acidic residues" evidence="4">
    <location>
        <begin position="553"/>
        <end position="568"/>
    </location>
</feature>
<dbReference type="PROSITE" id="PS51746">
    <property type="entry name" value="PPM_2"/>
    <property type="match status" value="1"/>
</dbReference>
<keyword evidence="2" id="KW-0547">Nucleotide-binding</keyword>
<evidence type="ECO:0000256" key="4">
    <source>
        <dbReference type="SAM" id="MobiDB-lite"/>
    </source>
</evidence>
<keyword evidence="6" id="KW-0378">Hydrolase</keyword>
<dbReference type="PANTHER" id="PTHR12169:SF6">
    <property type="entry name" value="AFG1-LIKE ATPASE"/>
    <property type="match status" value="1"/>
</dbReference>
<name>A0ABR4NJT0_9FUNG</name>
<evidence type="ECO:0000256" key="1">
    <source>
        <dbReference type="ARBA" id="ARBA00010322"/>
    </source>
</evidence>
<reference evidence="6 7" key="1">
    <citation type="submission" date="2023-09" db="EMBL/GenBank/DDBJ databases">
        <title>Pangenome analysis of Batrachochytrium dendrobatidis and related Chytrids.</title>
        <authorList>
            <person name="Yacoub M.N."/>
            <person name="Stajich J.E."/>
            <person name="James T.Y."/>
        </authorList>
    </citation>
    <scope>NUCLEOTIDE SEQUENCE [LARGE SCALE GENOMIC DNA]</scope>
    <source>
        <strain evidence="6 7">JEL0888</strain>
    </source>
</reference>
<dbReference type="SUPFAM" id="SSF52540">
    <property type="entry name" value="P-loop containing nucleoside triphosphate hydrolases"/>
    <property type="match status" value="1"/>
</dbReference>
<dbReference type="Proteomes" id="UP001527925">
    <property type="component" value="Unassembled WGS sequence"/>
</dbReference>
<evidence type="ECO:0000313" key="6">
    <source>
        <dbReference type="EMBL" id="KAL2919767.1"/>
    </source>
</evidence>
<dbReference type="EMBL" id="JADGIZ020000002">
    <property type="protein sequence ID" value="KAL2919767.1"/>
    <property type="molecule type" value="Genomic_DNA"/>
</dbReference>
<dbReference type="InterPro" id="IPR001932">
    <property type="entry name" value="PPM-type_phosphatase-like_dom"/>
</dbReference>
<dbReference type="Pfam" id="PF00481">
    <property type="entry name" value="PP2C"/>
    <property type="match status" value="1"/>
</dbReference>
<feature type="region of interest" description="Disordered" evidence="4">
    <location>
        <begin position="499"/>
        <end position="574"/>
    </location>
</feature>
<feature type="compositionally biased region" description="Acidic residues" evidence="4">
    <location>
        <begin position="531"/>
        <end position="542"/>
    </location>
</feature>
<organism evidence="6 7">
    <name type="scientific">Polyrhizophydium stewartii</name>
    <dbReference type="NCBI Taxonomy" id="2732419"/>
    <lineage>
        <taxon>Eukaryota</taxon>
        <taxon>Fungi</taxon>
        <taxon>Fungi incertae sedis</taxon>
        <taxon>Chytridiomycota</taxon>
        <taxon>Chytridiomycota incertae sedis</taxon>
        <taxon>Chytridiomycetes</taxon>
        <taxon>Rhizophydiales</taxon>
        <taxon>Rhizophydiales incertae sedis</taxon>
        <taxon>Polyrhizophydium</taxon>
    </lineage>
</organism>
<feature type="compositionally biased region" description="Low complexity" evidence="4">
    <location>
        <begin position="499"/>
        <end position="515"/>
    </location>
</feature>
<dbReference type="CDD" id="cd00143">
    <property type="entry name" value="PP2Cc"/>
    <property type="match status" value="1"/>
</dbReference>
<comment type="similarity">
    <text evidence="1">Belongs to the AFG1 ATPase family.</text>
</comment>
<dbReference type="Gene3D" id="3.60.40.10">
    <property type="entry name" value="PPM-type phosphatase domain"/>
    <property type="match status" value="1"/>
</dbReference>
<evidence type="ECO:0000256" key="3">
    <source>
        <dbReference type="ARBA" id="ARBA00022840"/>
    </source>
</evidence>
<comment type="caution">
    <text evidence="6">The sequence shown here is derived from an EMBL/GenBank/DDBJ whole genome shotgun (WGS) entry which is preliminary data.</text>
</comment>
<accession>A0ABR4NJT0</accession>
<dbReference type="InterPro" id="IPR005654">
    <property type="entry name" value="ATPase_AFG1-like"/>
</dbReference>
<dbReference type="SMART" id="SM00332">
    <property type="entry name" value="PP2Cc"/>
    <property type="match status" value="1"/>
</dbReference>
<dbReference type="Pfam" id="PF03969">
    <property type="entry name" value="AFG1_ATPase"/>
    <property type="match status" value="1"/>
</dbReference>
<protein>
    <submittedName>
        <fullName evidence="6">ATPase</fullName>
        <ecNumber evidence="6">3.6.4.7</ecNumber>
    </submittedName>
</protein>
<dbReference type="EC" id="3.6.4.7" evidence="6"/>
<proteinExistence type="inferred from homology"/>
<feature type="compositionally biased region" description="Basic residues" evidence="4">
    <location>
        <begin position="516"/>
        <end position="525"/>
    </location>
</feature>
<dbReference type="Gene3D" id="3.40.50.300">
    <property type="entry name" value="P-loop containing nucleotide triphosphate hydrolases"/>
    <property type="match status" value="1"/>
</dbReference>
<feature type="domain" description="PPM-type phosphatase" evidence="5">
    <location>
        <begin position="584"/>
        <end position="805"/>
    </location>
</feature>
<dbReference type="NCBIfam" id="NF040713">
    <property type="entry name" value="ZapE"/>
    <property type="match status" value="1"/>
</dbReference>
<evidence type="ECO:0000259" key="5">
    <source>
        <dbReference type="PROSITE" id="PS51746"/>
    </source>
</evidence>
<dbReference type="GO" id="GO:0016787">
    <property type="term" value="F:hydrolase activity"/>
    <property type="evidence" value="ECO:0007669"/>
    <property type="project" value="UniProtKB-KW"/>
</dbReference>
<sequence length="811" mass="90610">MSAAAATLPGTHIPDGVAEQLQRSRAASGPARTPQQRPAQSVGPAAVYEQLVSEGRLREDAHQRKTVGVLQALFDELANYSPPVLPPPKVEKRKAMADVGSDAGRDRIKSPDFAWIEENEKTVFGMFKSLFDRRESGDAELLGPRGLYLFGDVGTGKTMIMDLFYKTIDIQRKRRVHFHAFMQDTHKRIHQLRVHEGITSDPIPLIASELASEAWLLCFDELQVTDITDAMILRRLFSELFKRGVVMVTTSNRHPDDLYQNGIQRKSFLPAIDLLKERCKVHSLNSGIDYRKQDHQRVDTYLWPLNIETDDVMRRLFNEIRGKTPSQPKELSFWGRTMTIREAAGRVAKVPFKQLCGEPHSAADYLELVKHFDVLILTDVPAMTVAHRNEARRFITLIDALYENKIKLVASFEVPLFELFSGEPHDAEVGTIDDSHRMLMDDLKLSAENLTSTIFTGAEEVFAFQRAVSRLVEMQTHGWVGSALERALAKLQQPLAAQAPHSAAAGGAAALPNGAKKTRRRKKRSPNRDDSDSDDDDDDDDSAGAKPKKRAEDDDDALDDGPDPEDDPNYTPFDCDEAIRAGFKVGFSEDRNKKYRRTMENFAQLLKEQPDTPVPELLNNAFLLTDKQLSQRKGMHSGCTAVVAFVRSEMRPDAGNPSAPPRKQRVLYTANVGDSRAVLCRDGTAARLSYDHKGSDQQEARRIIEAGGFVMNNRVNGVLAVTRSLGDTSLKEWVIGNPYTTETVLGDKDAFLVLACDGIWDVCSDQQGCDIIKDIRDPQEAADTLLDYALDNYSTDNLTVVVSRFNPKFLE</sequence>
<feature type="region of interest" description="Disordered" evidence="4">
    <location>
        <begin position="1"/>
        <end position="45"/>
    </location>
</feature>
<evidence type="ECO:0000313" key="7">
    <source>
        <dbReference type="Proteomes" id="UP001527925"/>
    </source>
</evidence>
<keyword evidence="7" id="KW-1185">Reference proteome</keyword>